<dbReference type="CDD" id="cd12148">
    <property type="entry name" value="fungal_TF_MHR"/>
    <property type="match status" value="1"/>
</dbReference>
<evidence type="ECO:0000313" key="2">
    <source>
        <dbReference type="EMBL" id="KAK2601463.1"/>
    </source>
</evidence>
<feature type="region of interest" description="Disordered" evidence="1">
    <location>
        <begin position="1"/>
        <end position="80"/>
    </location>
</feature>
<dbReference type="InterPro" id="IPR052780">
    <property type="entry name" value="AAA_Catabolism_Regulators"/>
</dbReference>
<sequence>MRECVFPAQRHGTRQSFGGTKTRGAPRRSSAEASQCLMPDASEQVSREEYASPPATTRLSVSSAADQQGKGTAPDGAYRGLQPASSDLLVADSVMRTVVSNGHDALNLLFEAANQSSQHDIQSPSSRDLHGHTPHSSTGNFSAAACTTSPASSIPVRTNLASGAIVSSNNTEVLEVWSAFRFVRMGWLSAQEALALVDLFFQNMSPLSPILDDFYADHANHFDLVTREPLLGCMILTISSRYHSVSTTVGQSRGYMIHQRLWDHCQHILVRILLGQEKLSKAKTRTLGSIEALILLTEWHPRALQVPPVSDGWDSDMIMTLPDARDQNGVAVDNPSRDRWLEDVIQPAQRSDRMSRTVLGMAMSLANELGVFDQHEDSVPEKSSQYDIRQDHRRRALAKLLFLYQEQLSSRLGCKSLMPESVTHGIMSSSTSNLSFSKHGEDWNAFIIAWTELTKTVRSISDVLFPSQTITSQLLRSGRYISIIEHFRLLLSSWEEKHLKQSEGTNTYSYDILIVEYQNTQIYANSLGLQAVIQRTLAGSDNGSTAGQIDISQTDYSFIQAVVDGCLETLKVTVSLSQRKKLKFAPVGMFLRITTASVFLLKALAVGVSATKLRRSLDTLKQAIWALRSSAPDDLHLCGRYATLLETSLSRLQDSFVPSSRPTSFATRPPSAERETDSNSLDFQNELGQLPGLELDAIGGVTNGEDMDESWLALPLDPSMVPFGLDASNGFQWLGDDSLDFIFSLATDRSKG</sequence>
<evidence type="ECO:0008006" key="4">
    <source>
        <dbReference type="Google" id="ProtNLM"/>
    </source>
</evidence>
<feature type="region of interest" description="Disordered" evidence="1">
    <location>
        <begin position="655"/>
        <end position="679"/>
    </location>
</feature>
<feature type="compositionally biased region" description="Polar residues" evidence="1">
    <location>
        <begin position="655"/>
        <end position="666"/>
    </location>
</feature>
<dbReference type="GO" id="GO:0045944">
    <property type="term" value="P:positive regulation of transcription by RNA polymerase II"/>
    <property type="evidence" value="ECO:0007669"/>
    <property type="project" value="TreeGrafter"/>
</dbReference>
<feature type="compositionally biased region" description="Polar residues" evidence="1">
    <location>
        <begin position="117"/>
        <end position="126"/>
    </location>
</feature>
<dbReference type="GO" id="GO:0000981">
    <property type="term" value="F:DNA-binding transcription factor activity, RNA polymerase II-specific"/>
    <property type="evidence" value="ECO:0007669"/>
    <property type="project" value="TreeGrafter"/>
</dbReference>
<dbReference type="GO" id="GO:0009074">
    <property type="term" value="P:aromatic amino acid family catabolic process"/>
    <property type="evidence" value="ECO:0007669"/>
    <property type="project" value="TreeGrafter"/>
</dbReference>
<feature type="region of interest" description="Disordered" evidence="1">
    <location>
        <begin position="117"/>
        <end position="144"/>
    </location>
</feature>
<evidence type="ECO:0000313" key="3">
    <source>
        <dbReference type="Proteomes" id="UP001265746"/>
    </source>
</evidence>
<dbReference type="GO" id="GO:0005634">
    <property type="term" value="C:nucleus"/>
    <property type="evidence" value="ECO:0007669"/>
    <property type="project" value="TreeGrafter"/>
</dbReference>
<dbReference type="PANTHER" id="PTHR31644">
    <property type="entry name" value="TRANSCRIPTIONAL ACTIVATOR ARO80-RELATED"/>
    <property type="match status" value="1"/>
</dbReference>
<dbReference type="AlphaFoldDB" id="A0AAD9S8C9"/>
<dbReference type="PANTHER" id="PTHR31644:SF3">
    <property type="entry name" value="ZN(II)2CYS6 TRANSCRIPTION FACTOR (EUROFUNG)"/>
    <property type="match status" value="1"/>
</dbReference>
<proteinExistence type="predicted"/>
<reference evidence="2" key="1">
    <citation type="submission" date="2023-06" db="EMBL/GenBank/DDBJ databases">
        <authorList>
            <person name="Noh H."/>
        </authorList>
    </citation>
    <scope>NUCLEOTIDE SEQUENCE</scope>
    <source>
        <strain evidence="2">DUCC20226</strain>
    </source>
</reference>
<protein>
    <recommendedName>
        <fullName evidence="4">C6 transcription factor</fullName>
    </recommendedName>
</protein>
<gene>
    <name evidence="2" type="ORF">N8I77_010911</name>
</gene>
<organism evidence="2 3">
    <name type="scientific">Phomopsis amygdali</name>
    <name type="common">Fusicoccum amygdali</name>
    <dbReference type="NCBI Taxonomy" id="1214568"/>
    <lineage>
        <taxon>Eukaryota</taxon>
        <taxon>Fungi</taxon>
        <taxon>Dikarya</taxon>
        <taxon>Ascomycota</taxon>
        <taxon>Pezizomycotina</taxon>
        <taxon>Sordariomycetes</taxon>
        <taxon>Sordariomycetidae</taxon>
        <taxon>Diaporthales</taxon>
        <taxon>Diaporthaceae</taxon>
        <taxon>Diaporthe</taxon>
    </lineage>
</organism>
<feature type="compositionally biased region" description="Polar residues" evidence="1">
    <location>
        <begin position="54"/>
        <end position="70"/>
    </location>
</feature>
<dbReference type="Proteomes" id="UP001265746">
    <property type="component" value="Unassembled WGS sequence"/>
</dbReference>
<dbReference type="EMBL" id="JAUJFL010000006">
    <property type="protein sequence ID" value="KAK2601463.1"/>
    <property type="molecule type" value="Genomic_DNA"/>
</dbReference>
<accession>A0AAD9S8C9</accession>
<evidence type="ECO:0000256" key="1">
    <source>
        <dbReference type="SAM" id="MobiDB-lite"/>
    </source>
</evidence>
<keyword evidence="3" id="KW-1185">Reference proteome</keyword>
<comment type="caution">
    <text evidence="2">The sequence shown here is derived from an EMBL/GenBank/DDBJ whole genome shotgun (WGS) entry which is preliminary data.</text>
</comment>
<name>A0AAD9S8C9_PHOAM</name>